<feature type="coiled-coil region" evidence="1">
    <location>
        <begin position="620"/>
        <end position="654"/>
    </location>
</feature>
<dbReference type="EMBL" id="KI894007">
    <property type="protein sequence ID" value="OCF53052.1"/>
    <property type="molecule type" value="Genomic_DNA"/>
</dbReference>
<dbReference type="PROSITE" id="PS51432">
    <property type="entry name" value="AP_NUCLEASE_F2_4"/>
    <property type="match status" value="1"/>
</dbReference>
<reference evidence="5" key="4">
    <citation type="submission" date="2024-02" db="EMBL/GenBank/DDBJ databases">
        <title>Comparative genomics of Cryptococcus and Kwoniella reveals pathogenesis evolution and contrasting modes of karyotype evolution via chromosome fusion or intercentromeric recombination.</title>
        <authorList>
            <person name="Coelho M.A."/>
            <person name="David-Palma M."/>
            <person name="Shea T."/>
            <person name="Bowers K."/>
            <person name="McGinley-Smith S."/>
            <person name="Mohammad A.W."/>
            <person name="Gnirke A."/>
            <person name="Yurkov A.M."/>
            <person name="Nowrousian M."/>
            <person name="Sun S."/>
            <person name="Cuomo C.A."/>
            <person name="Heitman J."/>
        </authorList>
    </citation>
    <scope>NUCLEOTIDE SEQUENCE</scope>
    <source>
        <strain evidence="5">CBS 10737</strain>
    </source>
</reference>
<reference evidence="4" key="1">
    <citation type="submission" date="2013-07" db="EMBL/GenBank/DDBJ databases">
        <title>The Genome Sequence of Cryptococcus pinus CBS10737.</title>
        <authorList>
            <consortium name="The Broad Institute Genome Sequencing Platform"/>
            <person name="Cuomo C."/>
            <person name="Litvintseva A."/>
            <person name="Chen Y."/>
            <person name="Heitman J."/>
            <person name="Sun S."/>
            <person name="Springer D."/>
            <person name="Dromer F."/>
            <person name="Young S.K."/>
            <person name="Zeng Q."/>
            <person name="Gargeya S."/>
            <person name="Fitzgerald M."/>
            <person name="Abouelleil A."/>
            <person name="Alvarado L."/>
            <person name="Berlin A.M."/>
            <person name="Chapman S.B."/>
            <person name="Dewar J."/>
            <person name="Goldberg J."/>
            <person name="Griggs A."/>
            <person name="Gujja S."/>
            <person name="Hansen M."/>
            <person name="Howarth C."/>
            <person name="Imamovic A."/>
            <person name="Larimer J."/>
            <person name="McCowan C."/>
            <person name="Murphy C."/>
            <person name="Pearson M."/>
            <person name="Priest M."/>
            <person name="Roberts A."/>
            <person name="Saif S."/>
            <person name="Shea T."/>
            <person name="Sykes S."/>
            <person name="Wortman J."/>
            <person name="Nusbaum C."/>
            <person name="Birren B."/>
        </authorList>
    </citation>
    <scope>NUCLEOTIDE SEQUENCE [LARGE SCALE GENOMIC DNA]</scope>
    <source>
        <strain evidence="4">CBS 10737</strain>
    </source>
</reference>
<keyword evidence="1" id="KW-0175">Coiled coil</keyword>
<dbReference type="InterPro" id="IPR013022">
    <property type="entry name" value="Xyl_isomerase-like_TIM-brl"/>
</dbReference>
<organism evidence="4">
    <name type="scientific">Kwoniella pini CBS 10737</name>
    <dbReference type="NCBI Taxonomy" id="1296096"/>
    <lineage>
        <taxon>Eukaryota</taxon>
        <taxon>Fungi</taxon>
        <taxon>Dikarya</taxon>
        <taxon>Basidiomycota</taxon>
        <taxon>Agaricomycotina</taxon>
        <taxon>Tremellomycetes</taxon>
        <taxon>Tremellales</taxon>
        <taxon>Cryptococcaceae</taxon>
        <taxon>Kwoniella</taxon>
    </lineage>
</organism>
<feature type="domain" description="Xylose isomerase-like TIM barrel" evidence="3">
    <location>
        <begin position="378"/>
        <end position="602"/>
    </location>
</feature>
<dbReference type="InterPro" id="IPR036237">
    <property type="entry name" value="Xyl_isomerase-like_sf"/>
</dbReference>
<dbReference type="PANTHER" id="PTHR21445:SF0">
    <property type="entry name" value="APURINIC-APYRIMIDINIC ENDONUCLEASE"/>
    <property type="match status" value="1"/>
</dbReference>
<protein>
    <recommendedName>
        <fullName evidence="3">Xylose isomerase-like TIM barrel domain-containing protein</fullName>
    </recommendedName>
</protein>
<dbReference type="GO" id="GO:0008081">
    <property type="term" value="F:phosphoric diester hydrolase activity"/>
    <property type="evidence" value="ECO:0007669"/>
    <property type="project" value="TreeGrafter"/>
</dbReference>
<dbReference type="GO" id="GO:0003906">
    <property type="term" value="F:DNA-(apurinic or apyrimidinic site) endonuclease activity"/>
    <property type="evidence" value="ECO:0007669"/>
    <property type="project" value="TreeGrafter"/>
</dbReference>
<dbReference type="OrthoDB" id="2573612at2759"/>
<name>A0A1B9IBM5_9TREE</name>
<reference evidence="5" key="2">
    <citation type="submission" date="2013-07" db="EMBL/GenBank/DDBJ databases">
        <authorList>
            <consortium name="The Broad Institute Genome Sequencing Platform"/>
            <person name="Cuomo C."/>
            <person name="Litvintseva A."/>
            <person name="Chen Y."/>
            <person name="Heitman J."/>
            <person name="Sun S."/>
            <person name="Springer D."/>
            <person name="Dromer F."/>
            <person name="Young S.K."/>
            <person name="Zeng Q."/>
            <person name="Gargeya S."/>
            <person name="Fitzgerald M."/>
            <person name="Abouelleil A."/>
            <person name="Alvarado L."/>
            <person name="Berlin A.M."/>
            <person name="Chapman S.B."/>
            <person name="Dewar J."/>
            <person name="Goldberg J."/>
            <person name="Griggs A."/>
            <person name="Gujja S."/>
            <person name="Hansen M."/>
            <person name="Howarth C."/>
            <person name="Imamovic A."/>
            <person name="Larimer J."/>
            <person name="McCowan C."/>
            <person name="Murphy C."/>
            <person name="Pearson M."/>
            <person name="Priest M."/>
            <person name="Roberts A."/>
            <person name="Saif S."/>
            <person name="Shea T."/>
            <person name="Sykes S."/>
            <person name="Wortman J."/>
            <person name="Nusbaum C."/>
            <person name="Birren B."/>
        </authorList>
    </citation>
    <scope>NUCLEOTIDE SEQUENCE</scope>
    <source>
        <strain evidence="5">CBS 10737</strain>
    </source>
</reference>
<dbReference type="EMBL" id="CP144519">
    <property type="protein sequence ID" value="WWC67066.1"/>
    <property type="molecule type" value="Genomic_DNA"/>
</dbReference>
<dbReference type="GO" id="GO:0005739">
    <property type="term" value="C:mitochondrion"/>
    <property type="evidence" value="ECO:0007669"/>
    <property type="project" value="TreeGrafter"/>
</dbReference>
<dbReference type="GeneID" id="30168722"/>
<keyword evidence="6" id="KW-1185">Reference proteome</keyword>
<evidence type="ECO:0000256" key="1">
    <source>
        <dbReference type="SAM" id="Coils"/>
    </source>
</evidence>
<dbReference type="GO" id="GO:0008270">
    <property type="term" value="F:zinc ion binding"/>
    <property type="evidence" value="ECO:0007669"/>
    <property type="project" value="InterPro"/>
</dbReference>
<proteinExistence type="predicted"/>
<dbReference type="InterPro" id="IPR001719">
    <property type="entry name" value="AP_endonuc_2"/>
</dbReference>
<evidence type="ECO:0000256" key="2">
    <source>
        <dbReference type="SAM" id="MobiDB-lite"/>
    </source>
</evidence>
<feature type="region of interest" description="Disordered" evidence="2">
    <location>
        <begin position="84"/>
        <end position="103"/>
    </location>
</feature>
<reference evidence="4" key="3">
    <citation type="submission" date="2016-07" db="EMBL/GenBank/DDBJ databases">
        <title>Evolution of pathogenesis and genome organization in the Tremellales.</title>
        <authorList>
            <person name="Cuomo C."/>
            <person name="Litvintseva A."/>
            <person name="Heitman J."/>
            <person name="Chen Y."/>
            <person name="Sun S."/>
            <person name="Springer D."/>
            <person name="Dromer F."/>
            <person name="Young S."/>
            <person name="Zeng Q."/>
            <person name="Chapman S."/>
            <person name="Gujja S."/>
            <person name="Saif S."/>
            <person name="Birren B."/>
        </authorList>
    </citation>
    <scope>NUCLEOTIDE SEQUENCE</scope>
    <source>
        <strain evidence="4">CBS 10737</strain>
    </source>
</reference>
<sequence>MHKDNELGSSNHTKVHIYQQTKEQYEVDIADRLDSTLDNPFLVNTPQSNKEIVKSSSPTVSSYSQISLPGLGFSQSSISSSPIRTPILQGISDDDNSPHSLQHTPQNTIDDIHNILSPFRNFGSLTPGKQKRTNAEIDETDSLASPSTPTHIELKLELESPLSNLGLCTPTRLRLQPQYVPTSSDREWRSPLTHIPSHIESSPGLTSPFLRLGLGSPKQCISSLSPQISTSLKPDITTAVPIKSKSQLEIPSPSDIPDTPTSYRFYPSAKVYNSHPSYDLTIPKQPIFIPIPIKQSPKTPSKDIKPLLPITPPSIPKTNNNESNDQSEIKVNFLTHLSIDGGLIPSLNRLKIRMKGTFESVKGVNMFINPAKKSVIERDVAEVAEAAELMSSFGYEFRRLSMAHAVHTTNLLSSDDNLRNRSKESIITELKLAEVLGIPTLVIHLGSEGRFADEDSKIDKKRMKLLASDLLEILERTKEVILAIENTVHPSPTSLTMLQSLALLFTHISHPRLKICLDLAHLHISELDLNELDNREDLFEMLKKVGKDRIAGIHVGGCGTEHGGKSDRHIEIGFGSIKLSSIRSILRHPIFHSIPTLIETPRYFRDFRQSKSLAISTRFNNDFQLKNRNRNHRIEELEESRSELERKLILNSINISDKEWEINEYKLMIKYKKERKKIDNSIYKLIKFGKNKEFTNGWIKFIESRKKHLNCYRKLLGKRRSKVNKRK</sequence>
<dbReference type="STRING" id="1296096.A0A1B9IBM5"/>
<dbReference type="Pfam" id="PF01261">
    <property type="entry name" value="AP_endonuc_2"/>
    <property type="match status" value="1"/>
</dbReference>
<dbReference type="PANTHER" id="PTHR21445">
    <property type="entry name" value="ENDONUCLEASE IV ENDODEOXYRIBONUCLEASE IV"/>
    <property type="match status" value="1"/>
</dbReference>
<evidence type="ECO:0000313" key="4">
    <source>
        <dbReference type="EMBL" id="OCF53052.1"/>
    </source>
</evidence>
<dbReference type="GO" id="GO:0006284">
    <property type="term" value="P:base-excision repair"/>
    <property type="evidence" value="ECO:0007669"/>
    <property type="project" value="TreeGrafter"/>
</dbReference>
<accession>A0A1B9IBM5</accession>
<dbReference type="Gene3D" id="3.20.20.150">
    <property type="entry name" value="Divalent-metal-dependent TIM barrel enzymes"/>
    <property type="match status" value="1"/>
</dbReference>
<dbReference type="GO" id="GO:0005634">
    <property type="term" value="C:nucleus"/>
    <property type="evidence" value="ECO:0007669"/>
    <property type="project" value="TreeGrafter"/>
</dbReference>
<dbReference type="Proteomes" id="UP000094020">
    <property type="component" value="Chromosome 1"/>
</dbReference>
<dbReference type="KEGG" id="kpin:30168722"/>
<evidence type="ECO:0000313" key="5">
    <source>
        <dbReference type="EMBL" id="WWC67066.1"/>
    </source>
</evidence>
<dbReference type="SUPFAM" id="SSF51658">
    <property type="entry name" value="Xylose isomerase-like"/>
    <property type="match status" value="1"/>
</dbReference>
<gene>
    <name evidence="4" type="ORF">I206_00353</name>
    <name evidence="5" type="ORF">I206_100973</name>
</gene>
<dbReference type="SMART" id="SM00518">
    <property type="entry name" value="AP2Ec"/>
    <property type="match status" value="1"/>
</dbReference>
<dbReference type="GO" id="GO:0003677">
    <property type="term" value="F:DNA binding"/>
    <property type="evidence" value="ECO:0007669"/>
    <property type="project" value="InterPro"/>
</dbReference>
<dbReference type="RefSeq" id="XP_019014271.1">
    <property type="nucleotide sequence ID" value="XM_019152133.1"/>
</dbReference>
<evidence type="ECO:0000313" key="6">
    <source>
        <dbReference type="Proteomes" id="UP000094020"/>
    </source>
</evidence>
<dbReference type="AlphaFoldDB" id="A0A1B9IBM5"/>
<evidence type="ECO:0000259" key="3">
    <source>
        <dbReference type="Pfam" id="PF01261"/>
    </source>
</evidence>